<dbReference type="PANTHER" id="PTHR47676:SF1">
    <property type="entry name" value="SMR DOMAIN-CONTAINING PROTEIN"/>
    <property type="match status" value="1"/>
</dbReference>
<dbReference type="PANTHER" id="PTHR47676">
    <property type="entry name" value="OS01G0225100 PROTEIN"/>
    <property type="match status" value="1"/>
</dbReference>
<dbReference type="InterPro" id="IPR036063">
    <property type="entry name" value="Smr_dom_sf"/>
</dbReference>
<dbReference type="PROSITE" id="PS50828">
    <property type="entry name" value="SMR"/>
    <property type="match status" value="1"/>
</dbReference>
<dbReference type="OrthoDB" id="3231855at2759"/>
<dbReference type="EMBL" id="OOIL02006568">
    <property type="protein sequence ID" value="VFQ98252.1"/>
    <property type="molecule type" value="Genomic_DNA"/>
</dbReference>
<dbReference type="InterPro" id="IPR055319">
    <property type="entry name" value="At5g58720-like"/>
</dbReference>
<dbReference type="AlphaFoldDB" id="A0A484NAQ2"/>
<evidence type="ECO:0000313" key="3">
    <source>
        <dbReference type="EMBL" id="VFQ98252.1"/>
    </source>
</evidence>
<feature type="domain" description="Smr" evidence="2">
    <location>
        <begin position="1"/>
        <end position="64"/>
    </location>
</feature>
<protein>
    <recommendedName>
        <fullName evidence="2">Smr domain-containing protein</fullName>
    </recommendedName>
</protein>
<feature type="chain" id="PRO_5019779903" description="Smr domain-containing protein" evidence="1">
    <location>
        <begin position="20"/>
        <end position="80"/>
    </location>
</feature>
<gene>
    <name evidence="3" type="ORF">CCAM_LOCUS40028</name>
</gene>
<dbReference type="InterPro" id="IPR002625">
    <property type="entry name" value="Smr_dom"/>
</dbReference>
<dbReference type="SUPFAM" id="SSF160443">
    <property type="entry name" value="SMR domain-like"/>
    <property type="match status" value="1"/>
</dbReference>
<reference evidence="3 4" key="1">
    <citation type="submission" date="2018-04" db="EMBL/GenBank/DDBJ databases">
        <authorList>
            <person name="Vogel A."/>
        </authorList>
    </citation>
    <scope>NUCLEOTIDE SEQUENCE [LARGE SCALE GENOMIC DNA]</scope>
</reference>
<evidence type="ECO:0000259" key="2">
    <source>
        <dbReference type="PROSITE" id="PS50828"/>
    </source>
</evidence>
<feature type="signal peptide" evidence="1">
    <location>
        <begin position="1"/>
        <end position="19"/>
    </location>
</feature>
<dbReference type="Proteomes" id="UP000595140">
    <property type="component" value="Unassembled WGS sequence"/>
</dbReference>
<keyword evidence="1" id="KW-0732">Signal</keyword>
<dbReference type="Gene3D" id="3.30.1370.110">
    <property type="match status" value="1"/>
</dbReference>
<accession>A0A484NAQ2</accession>
<organism evidence="3 4">
    <name type="scientific">Cuscuta campestris</name>
    <dbReference type="NCBI Taxonomy" id="132261"/>
    <lineage>
        <taxon>Eukaryota</taxon>
        <taxon>Viridiplantae</taxon>
        <taxon>Streptophyta</taxon>
        <taxon>Embryophyta</taxon>
        <taxon>Tracheophyta</taxon>
        <taxon>Spermatophyta</taxon>
        <taxon>Magnoliopsida</taxon>
        <taxon>eudicotyledons</taxon>
        <taxon>Gunneridae</taxon>
        <taxon>Pentapetalae</taxon>
        <taxon>asterids</taxon>
        <taxon>lamiids</taxon>
        <taxon>Solanales</taxon>
        <taxon>Convolvulaceae</taxon>
        <taxon>Cuscuteae</taxon>
        <taxon>Cuscuta</taxon>
        <taxon>Cuscuta subgen. Grammica</taxon>
        <taxon>Cuscuta sect. Cleistogrammica</taxon>
    </lineage>
</organism>
<evidence type="ECO:0000256" key="1">
    <source>
        <dbReference type="SAM" id="SignalP"/>
    </source>
</evidence>
<proteinExistence type="predicted"/>
<evidence type="ECO:0000313" key="4">
    <source>
        <dbReference type="Proteomes" id="UP000595140"/>
    </source>
</evidence>
<sequence>MRLLKLHLLFGAFGCSVRQFRVITGSGSQGLGKSKLKLAVTNLLEREGVEWREENSGTLLIKLHGQTSFSFLDTPDSDDE</sequence>
<keyword evidence="4" id="KW-1185">Reference proteome</keyword>
<name>A0A484NAQ2_9ASTE</name>